<dbReference type="Proteomes" id="UP000011939">
    <property type="component" value="Unassembled WGS sequence"/>
</dbReference>
<gene>
    <name evidence="1" type="ORF">CSUNSWCD_1554</name>
</gene>
<dbReference type="STRING" id="1244083.CSUNSWCD_1554"/>
<organism evidence="1 2">
    <name type="scientific">Campylobacter showae CSUNSWCD</name>
    <dbReference type="NCBI Taxonomy" id="1244083"/>
    <lineage>
        <taxon>Bacteria</taxon>
        <taxon>Pseudomonadati</taxon>
        <taxon>Campylobacterota</taxon>
        <taxon>Epsilonproteobacteria</taxon>
        <taxon>Campylobacterales</taxon>
        <taxon>Campylobacteraceae</taxon>
        <taxon>Campylobacter</taxon>
    </lineage>
</organism>
<evidence type="ECO:0000313" key="2">
    <source>
        <dbReference type="Proteomes" id="UP000011939"/>
    </source>
</evidence>
<reference evidence="1 2" key="1">
    <citation type="journal article" date="2013" name="Genome Announc.">
        <title>Genome Sequence of Campylobacter showae UNSWCD, Isolated from a Patient with Crohn's Disease.</title>
        <authorList>
            <person name="Tay A.P."/>
            <person name="Kaakoush N.O."/>
            <person name="Deshpande N.P."/>
            <person name="Chen Z."/>
            <person name="Mitchell H."/>
            <person name="Wilkins M.R."/>
        </authorList>
    </citation>
    <scope>NUCLEOTIDE SEQUENCE [LARGE SCALE GENOMIC DNA]</scope>
    <source>
        <strain evidence="1 2">CSUNSWCD</strain>
    </source>
</reference>
<comment type="caution">
    <text evidence="1">The sequence shown here is derived from an EMBL/GenBank/DDBJ whole genome shotgun (WGS) entry which is preliminary data.</text>
</comment>
<name>M5IQZ4_9BACT</name>
<proteinExistence type="predicted"/>
<dbReference type="PATRIC" id="fig|1244083.3.peg.797"/>
<dbReference type="EMBL" id="AMZQ01000005">
    <property type="protein sequence ID" value="EKU11516.1"/>
    <property type="molecule type" value="Genomic_DNA"/>
</dbReference>
<evidence type="ECO:0000313" key="1">
    <source>
        <dbReference type="EMBL" id="EKU11516.1"/>
    </source>
</evidence>
<accession>M5IQZ4</accession>
<sequence>MCLLKFKVDGFCSIKFVKKTPTNLKFTAVFHWSRVTN</sequence>
<protein>
    <submittedName>
        <fullName evidence="1">Uncharacterized protein</fullName>
    </submittedName>
</protein>
<dbReference type="AlphaFoldDB" id="M5IQZ4"/>